<dbReference type="PANTHER" id="PTHR11276:SF21">
    <property type="entry name" value="DNA NUCLEOTIDYLEXOTRANSFERASE"/>
    <property type="match status" value="1"/>
</dbReference>
<dbReference type="GO" id="GO:0005634">
    <property type="term" value="C:nucleus"/>
    <property type="evidence" value="ECO:0007669"/>
    <property type="project" value="UniProtKB-SubCell"/>
</dbReference>
<accession>A0A8C6ULZ7</accession>
<dbReference type="FunFam" id="1.10.150.110:FF:000003">
    <property type="entry name" value="DNA polymerase mu"/>
    <property type="match status" value="1"/>
</dbReference>
<dbReference type="PROSITE" id="PS50172">
    <property type="entry name" value="BRCT"/>
    <property type="match status" value="1"/>
</dbReference>
<dbReference type="Gene3D" id="1.10.150.20">
    <property type="entry name" value="5' to 3' exonuclease, C-terminal subdomain"/>
    <property type="match status" value="1"/>
</dbReference>
<dbReference type="InterPro" id="IPR018944">
    <property type="entry name" value="DNA_pol_lambd_fingers_domain"/>
</dbReference>
<keyword evidence="13" id="KW-1185">Reference proteome</keyword>
<comment type="similarity">
    <text evidence="9">Belongs to the DNA polymerase type-X family.</text>
</comment>
<dbReference type="Pfam" id="PF10391">
    <property type="entry name" value="DNA_pol_lambd_f"/>
    <property type="match status" value="1"/>
</dbReference>
<dbReference type="Gene3D" id="1.10.150.110">
    <property type="entry name" value="DNA polymerase beta, N-terminal domain-like"/>
    <property type="match status" value="1"/>
</dbReference>
<dbReference type="InterPro" id="IPR027421">
    <property type="entry name" value="DNA_pol_lamdba_lyase_dom_sf"/>
</dbReference>
<dbReference type="Ensembl" id="ENSNMLT00000042868.1">
    <property type="protein sequence ID" value="ENSNMLP00000038507.1"/>
    <property type="gene ID" value="ENSNMLG00000023650.1"/>
</dbReference>
<dbReference type="PRINTS" id="PR00869">
    <property type="entry name" value="DNAPOLX"/>
</dbReference>
<feature type="binding site" evidence="10">
    <location>
        <position position="401"/>
    </location>
    <ligand>
        <name>Mg(2+)</name>
        <dbReference type="ChEBI" id="CHEBI:18420"/>
    </ligand>
</feature>
<dbReference type="PRINTS" id="PR00871">
    <property type="entry name" value="DNAPOLXTDT"/>
</dbReference>
<dbReference type="AlphaFoldDB" id="A0A8C6ULZ7"/>
<evidence type="ECO:0000256" key="6">
    <source>
        <dbReference type="ARBA" id="ARBA00022842"/>
    </source>
</evidence>
<dbReference type="SUPFAM" id="SSF47802">
    <property type="entry name" value="DNA polymerase beta, N-terminal domain-like"/>
    <property type="match status" value="1"/>
</dbReference>
<dbReference type="CDD" id="cd00141">
    <property type="entry name" value="NT_POLXc"/>
    <property type="match status" value="1"/>
</dbReference>
<dbReference type="InterPro" id="IPR036420">
    <property type="entry name" value="BRCT_dom_sf"/>
</dbReference>
<dbReference type="InterPro" id="IPR001726">
    <property type="entry name" value="TdT/Mu"/>
</dbReference>
<dbReference type="PIRSF" id="PIRSF000817">
    <property type="entry name" value="DNA_NT"/>
    <property type="match status" value="1"/>
</dbReference>
<evidence type="ECO:0000256" key="8">
    <source>
        <dbReference type="ARBA" id="ARBA00037135"/>
    </source>
</evidence>
<dbReference type="InterPro" id="IPR002054">
    <property type="entry name" value="DNA-dir_DNA_pol_X"/>
</dbReference>
<keyword evidence="5 9" id="KW-0479">Metal-binding</keyword>
<dbReference type="InterPro" id="IPR029398">
    <property type="entry name" value="PolB_thumb"/>
</dbReference>
<evidence type="ECO:0000256" key="5">
    <source>
        <dbReference type="ARBA" id="ARBA00022723"/>
    </source>
</evidence>
<evidence type="ECO:0000256" key="2">
    <source>
        <dbReference type="ARBA" id="ARBA00004123"/>
    </source>
</evidence>
<name>A0A8C6ULZ7_9GOBI</name>
<dbReference type="SUPFAM" id="SSF52113">
    <property type="entry name" value="BRCT domain"/>
    <property type="match status" value="1"/>
</dbReference>
<dbReference type="Proteomes" id="UP000694523">
    <property type="component" value="Unplaced"/>
</dbReference>
<dbReference type="InterPro" id="IPR022312">
    <property type="entry name" value="DNA_pol_X"/>
</dbReference>
<dbReference type="SUPFAM" id="SSF81585">
    <property type="entry name" value="PsbU/PolX domain-like"/>
    <property type="match status" value="1"/>
</dbReference>
<dbReference type="InterPro" id="IPR001357">
    <property type="entry name" value="BRCT_dom"/>
</dbReference>
<evidence type="ECO:0000256" key="7">
    <source>
        <dbReference type="ARBA" id="ARBA00023242"/>
    </source>
</evidence>
<dbReference type="SUPFAM" id="SSF81301">
    <property type="entry name" value="Nucleotidyltransferase"/>
    <property type="match status" value="1"/>
</dbReference>
<comment type="cofactor">
    <cofactor evidence="1 10">
        <name>Mg(2+)</name>
        <dbReference type="ChEBI" id="CHEBI:18420"/>
    </cofactor>
</comment>
<feature type="binding site" evidence="10">
    <location>
        <position position="309"/>
    </location>
    <ligand>
        <name>Mg(2+)</name>
        <dbReference type="ChEBI" id="CHEBI:18420"/>
    </ligand>
</feature>
<dbReference type="FunFam" id="3.40.50.10190:FF:000035">
    <property type="entry name" value="DNA-directed DNA/RNA polymerase mu"/>
    <property type="match status" value="1"/>
</dbReference>
<evidence type="ECO:0000313" key="12">
    <source>
        <dbReference type="Ensembl" id="ENSNMLP00000038507.1"/>
    </source>
</evidence>
<dbReference type="GO" id="GO:0046872">
    <property type="term" value="F:metal ion binding"/>
    <property type="evidence" value="ECO:0007669"/>
    <property type="project" value="UniProtKB-UniRule"/>
</dbReference>
<evidence type="ECO:0000256" key="1">
    <source>
        <dbReference type="ARBA" id="ARBA00001946"/>
    </source>
</evidence>
<sequence>CFQTSANLYQPEVTADACECKDVKFGDARLFLVERKMGRSRRSFLTKLATSKGFIVDQSLSDEITHVISEDKDAAFLWEWLKGRGLKNLPTMHVVGIGWFTESMKEGRPVAVETRHLIQDVQMRTGPAQQSTVCPYACQRRTTTANKNKRFTDALEVLVEYHELTEIEGPRVAYSRAASVLKSLPWTIESMGGTEALPCVGEKTRTLIQEILQYGRSFEVEKILADERYQTLKLFTSVFGVGPKTADKWYRRGLRSFSQILADPDVQLNRMQQNGTSRLQRVRNSTSASKGLWLEIRCLSQRGLSHLNDLHVYLPDLKSPKSANLALAILNLWRTTPLDGLLLFQAHHPSTLALKKIPCRRFEAMDYYSKCFLILKLEGSRVQGGGQAVPAGRGWRAVRVDLVAPPIERFAFTQLGWTGSKQFERDLRRFARVERNMLLDNHALFDKAKNQFLAAVTEKDIFAHLGLEYMEPWQRNA</sequence>
<protein>
    <submittedName>
        <fullName evidence="12">Deoxynucleotidyltransferase, terminal</fullName>
    </submittedName>
</protein>
<feature type="domain" description="BRCT" evidence="11">
    <location>
        <begin position="25"/>
        <end position="117"/>
    </location>
</feature>
<dbReference type="SMART" id="SM00483">
    <property type="entry name" value="POLXc"/>
    <property type="match status" value="1"/>
</dbReference>
<keyword evidence="6 9" id="KW-0460">Magnesium</keyword>
<dbReference type="GO" id="GO:0003887">
    <property type="term" value="F:DNA-directed DNA polymerase activity"/>
    <property type="evidence" value="ECO:0007669"/>
    <property type="project" value="UniProtKB-UniRule"/>
</dbReference>
<evidence type="ECO:0000256" key="9">
    <source>
        <dbReference type="PIRNR" id="PIRNR000817"/>
    </source>
</evidence>
<dbReference type="Pfam" id="PF14716">
    <property type="entry name" value="HHH_8"/>
    <property type="match status" value="1"/>
</dbReference>
<evidence type="ECO:0000313" key="13">
    <source>
        <dbReference type="Proteomes" id="UP000694523"/>
    </source>
</evidence>
<reference evidence="12" key="1">
    <citation type="submission" date="2025-08" db="UniProtKB">
        <authorList>
            <consortium name="Ensembl"/>
        </authorList>
    </citation>
    <scope>IDENTIFICATION</scope>
</reference>
<comment type="subcellular location">
    <subcellularLocation>
        <location evidence="2 9">Nucleus</location>
    </subcellularLocation>
</comment>
<comment type="function">
    <text evidence="8">Template-independent DNA polymerase which catalyzes the random addition of deoxynucleoside 5'-triphosphate to the 3'-end of a DNA initiator. One of the in vivo functions of this enzyme is the addition of nucleotides at the junction (N region) of rearranged Ig heavy chain and T-cell receptor gene segments during the maturation of B- and T-cells.</text>
</comment>
<keyword evidence="4 9" id="KW-0548">Nucleotidyltransferase</keyword>
<dbReference type="Gene3D" id="3.40.50.10190">
    <property type="entry name" value="BRCT domain"/>
    <property type="match status" value="1"/>
</dbReference>
<dbReference type="FunFam" id="3.30.210.10:FF:000003">
    <property type="entry name" value="DNA nucleotidylexotransferase"/>
    <property type="match status" value="1"/>
</dbReference>
<evidence type="ECO:0000259" key="11">
    <source>
        <dbReference type="PROSITE" id="PS50172"/>
    </source>
</evidence>
<evidence type="ECO:0000256" key="4">
    <source>
        <dbReference type="ARBA" id="ARBA00022695"/>
    </source>
</evidence>
<dbReference type="InterPro" id="IPR037160">
    <property type="entry name" value="DNA_Pol_thumb_sf"/>
</dbReference>
<dbReference type="GO" id="GO:0006303">
    <property type="term" value="P:double-strand break repair via nonhomologous end joining"/>
    <property type="evidence" value="ECO:0007669"/>
    <property type="project" value="TreeGrafter"/>
</dbReference>
<organism evidence="12 13">
    <name type="scientific">Neogobius melanostomus</name>
    <name type="common">round goby</name>
    <dbReference type="NCBI Taxonomy" id="47308"/>
    <lineage>
        <taxon>Eukaryota</taxon>
        <taxon>Metazoa</taxon>
        <taxon>Chordata</taxon>
        <taxon>Craniata</taxon>
        <taxon>Vertebrata</taxon>
        <taxon>Euteleostomi</taxon>
        <taxon>Actinopterygii</taxon>
        <taxon>Neopterygii</taxon>
        <taxon>Teleostei</taxon>
        <taxon>Neoteleostei</taxon>
        <taxon>Acanthomorphata</taxon>
        <taxon>Gobiaria</taxon>
        <taxon>Gobiiformes</taxon>
        <taxon>Gobioidei</taxon>
        <taxon>Gobiidae</taxon>
        <taxon>Benthophilinae</taxon>
        <taxon>Neogobiini</taxon>
        <taxon>Neogobius</taxon>
    </lineage>
</organism>
<keyword evidence="3 9" id="KW-0808">Transferase</keyword>
<evidence type="ECO:0000256" key="10">
    <source>
        <dbReference type="PIRSR" id="PIRSR000817-1"/>
    </source>
</evidence>
<evidence type="ECO:0000256" key="3">
    <source>
        <dbReference type="ARBA" id="ARBA00022679"/>
    </source>
</evidence>
<dbReference type="GO" id="GO:0003912">
    <property type="term" value="F:DNA nucleotidylexotransferase activity"/>
    <property type="evidence" value="ECO:0007669"/>
    <property type="project" value="TreeGrafter"/>
</dbReference>
<dbReference type="Pfam" id="PF14791">
    <property type="entry name" value="DNA_pol_B_thumb"/>
    <property type="match status" value="1"/>
</dbReference>
<dbReference type="InterPro" id="IPR043519">
    <property type="entry name" value="NT_sf"/>
</dbReference>
<reference evidence="12" key="2">
    <citation type="submission" date="2025-09" db="UniProtKB">
        <authorList>
            <consortium name="Ensembl"/>
        </authorList>
    </citation>
    <scope>IDENTIFICATION</scope>
</reference>
<proteinExistence type="inferred from homology"/>
<dbReference type="Gene3D" id="3.30.210.10">
    <property type="entry name" value="DNA polymerase, thumb domain"/>
    <property type="match status" value="1"/>
</dbReference>
<dbReference type="PANTHER" id="PTHR11276">
    <property type="entry name" value="DNA POLYMERASE TYPE-X FAMILY MEMBER"/>
    <property type="match status" value="1"/>
</dbReference>
<dbReference type="GO" id="GO:0003677">
    <property type="term" value="F:DNA binding"/>
    <property type="evidence" value="ECO:0007669"/>
    <property type="project" value="UniProtKB-UniRule"/>
</dbReference>
<dbReference type="InterPro" id="IPR010996">
    <property type="entry name" value="HHH_MUS81"/>
</dbReference>
<keyword evidence="7 9" id="KW-0539">Nucleus</keyword>